<evidence type="ECO:0000256" key="1">
    <source>
        <dbReference type="SAM" id="MobiDB-lite"/>
    </source>
</evidence>
<feature type="compositionally biased region" description="Low complexity" evidence="1">
    <location>
        <begin position="54"/>
        <end position="73"/>
    </location>
</feature>
<name>A0A4V4HDP3_DENBC</name>
<keyword evidence="3" id="KW-1185">Reference proteome</keyword>
<organism evidence="2 3">
    <name type="scientific">Dendrothele bispora (strain CBS 962.96)</name>
    <dbReference type="NCBI Taxonomy" id="1314807"/>
    <lineage>
        <taxon>Eukaryota</taxon>
        <taxon>Fungi</taxon>
        <taxon>Dikarya</taxon>
        <taxon>Basidiomycota</taxon>
        <taxon>Agaricomycotina</taxon>
        <taxon>Agaricomycetes</taxon>
        <taxon>Agaricomycetidae</taxon>
        <taxon>Agaricales</taxon>
        <taxon>Agaricales incertae sedis</taxon>
        <taxon>Dendrothele</taxon>
    </lineage>
</organism>
<evidence type="ECO:0000313" key="2">
    <source>
        <dbReference type="EMBL" id="THU88065.1"/>
    </source>
</evidence>
<sequence length="144" mass="15060">MVANSSTPGRLTLDDGFTVSTTASQLSAQRNTPPSQDIEALAATQAPGNQTNHTSRASSSTTQTIISSPTEESAVALSLGTNAPTEGPPSIESHQLSQVSAYGLTYPLSALDEIPGSAEWDLTLTMADHDDPFTNIRHLLPQSP</sequence>
<accession>A0A4V4HDP3</accession>
<feature type="compositionally biased region" description="Polar residues" evidence="1">
    <location>
        <begin position="18"/>
        <end position="35"/>
    </location>
</feature>
<gene>
    <name evidence="2" type="ORF">K435DRAFT_782199</name>
</gene>
<evidence type="ECO:0000313" key="3">
    <source>
        <dbReference type="Proteomes" id="UP000297245"/>
    </source>
</evidence>
<dbReference type="EMBL" id="ML179423">
    <property type="protein sequence ID" value="THU88065.1"/>
    <property type="molecule type" value="Genomic_DNA"/>
</dbReference>
<proteinExistence type="predicted"/>
<reference evidence="2 3" key="1">
    <citation type="journal article" date="2019" name="Nat. Ecol. Evol.">
        <title>Megaphylogeny resolves global patterns of mushroom evolution.</title>
        <authorList>
            <person name="Varga T."/>
            <person name="Krizsan K."/>
            <person name="Foldi C."/>
            <person name="Dima B."/>
            <person name="Sanchez-Garcia M."/>
            <person name="Sanchez-Ramirez S."/>
            <person name="Szollosi G.J."/>
            <person name="Szarkandi J.G."/>
            <person name="Papp V."/>
            <person name="Albert L."/>
            <person name="Andreopoulos W."/>
            <person name="Angelini C."/>
            <person name="Antonin V."/>
            <person name="Barry K.W."/>
            <person name="Bougher N.L."/>
            <person name="Buchanan P."/>
            <person name="Buyck B."/>
            <person name="Bense V."/>
            <person name="Catcheside P."/>
            <person name="Chovatia M."/>
            <person name="Cooper J."/>
            <person name="Damon W."/>
            <person name="Desjardin D."/>
            <person name="Finy P."/>
            <person name="Geml J."/>
            <person name="Haridas S."/>
            <person name="Hughes K."/>
            <person name="Justo A."/>
            <person name="Karasinski D."/>
            <person name="Kautmanova I."/>
            <person name="Kiss B."/>
            <person name="Kocsube S."/>
            <person name="Kotiranta H."/>
            <person name="LaButti K.M."/>
            <person name="Lechner B.E."/>
            <person name="Liimatainen K."/>
            <person name="Lipzen A."/>
            <person name="Lukacs Z."/>
            <person name="Mihaltcheva S."/>
            <person name="Morgado L.N."/>
            <person name="Niskanen T."/>
            <person name="Noordeloos M.E."/>
            <person name="Ohm R.A."/>
            <person name="Ortiz-Santana B."/>
            <person name="Ovrebo C."/>
            <person name="Racz N."/>
            <person name="Riley R."/>
            <person name="Savchenko A."/>
            <person name="Shiryaev A."/>
            <person name="Soop K."/>
            <person name="Spirin V."/>
            <person name="Szebenyi C."/>
            <person name="Tomsovsky M."/>
            <person name="Tulloss R.E."/>
            <person name="Uehling J."/>
            <person name="Grigoriev I.V."/>
            <person name="Vagvolgyi C."/>
            <person name="Papp T."/>
            <person name="Martin F.M."/>
            <person name="Miettinen O."/>
            <person name="Hibbett D.S."/>
            <person name="Nagy L.G."/>
        </authorList>
    </citation>
    <scope>NUCLEOTIDE SEQUENCE [LARGE SCALE GENOMIC DNA]</scope>
    <source>
        <strain evidence="2 3">CBS 962.96</strain>
    </source>
</reference>
<dbReference type="AlphaFoldDB" id="A0A4V4HDP3"/>
<feature type="region of interest" description="Disordered" evidence="1">
    <location>
        <begin position="1"/>
        <end position="93"/>
    </location>
</feature>
<dbReference type="Proteomes" id="UP000297245">
    <property type="component" value="Unassembled WGS sequence"/>
</dbReference>
<protein>
    <submittedName>
        <fullName evidence="2">Uncharacterized protein</fullName>
    </submittedName>
</protein>